<protein>
    <submittedName>
        <fullName evidence="1">Uncharacterized protein</fullName>
    </submittedName>
</protein>
<proteinExistence type="predicted"/>
<comment type="caution">
    <text evidence="1">The sequence shown here is derived from an EMBL/GenBank/DDBJ whole genome shotgun (WGS) entry which is preliminary data.</text>
</comment>
<reference evidence="1 2" key="1">
    <citation type="journal article" date="2023" name="ACS Omega">
        <title>Identification of the Neoaspergillic Acid Biosynthesis Gene Cluster by Establishing an In Vitro CRISPR-Ribonucleoprotein Genetic System in Aspergillus melleus.</title>
        <authorList>
            <person name="Yuan B."/>
            <person name="Grau M.F."/>
            <person name="Murata R.M."/>
            <person name="Torok T."/>
            <person name="Venkateswaran K."/>
            <person name="Stajich J.E."/>
            <person name="Wang C.C.C."/>
        </authorList>
    </citation>
    <scope>NUCLEOTIDE SEQUENCE [LARGE SCALE GENOMIC DNA]</scope>
    <source>
        <strain evidence="1 2">IMV 1140</strain>
    </source>
</reference>
<keyword evidence="2" id="KW-1185">Reference proteome</keyword>
<dbReference type="EMBL" id="JAOPJF010000024">
    <property type="protein sequence ID" value="KAK1145347.1"/>
    <property type="molecule type" value="Genomic_DNA"/>
</dbReference>
<name>A0ACC3B540_9EURO</name>
<organism evidence="1 2">
    <name type="scientific">Aspergillus melleus</name>
    <dbReference type="NCBI Taxonomy" id="138277"/>
    <lineage>
        <taxon>Eukaryota</taxon>
        <taxon>Fungi</taxon>
        <taxon>Dikarya</taxon>
        <taxon>Ascomycota</taxon>
        <taxon>Pezizomycotina</taxon>
        <taxon>Eurotiomycetes</taxon>
        <taxon>Eurotiomycetidae</taxon>
        <taxon>Eurotiales</taxon>
        <taxon>Aspergillaceae</taxon>
        <taxon>Aspergillus</taxon>
        <taxon>Aspergillus subgen. Circumdati</taxon>
    </lineage>
</organism>
<evidence type="ECO:0000313" key="2">
    <source>
        <dbReference type="Proteomes" id="UP001177260"/>
    </source>
</evidence>
<evidence type="ECO:0000313" key="1">
    <source>
        <dbReference type="EMBL" id="KAK1145347.1"/>
    </source>
</evidence>
<dbReference type="Proteomes" id="UP001177260">
    <property type="component" value="Unassembled WGS sequence"/>
</dbReference>
<accession>A0ACC3B540</accession>
<gene>
    <name evidence="1" type="ORF">N8T08_004222</name>
</gene>
<sequence length="132" mass="14229">MTDKEQAKGMSRGTFTILTDSSGARVAPCKFSVTFKNVGKFGYCNNRSTCRNDGNQYTKAGPAKRDEDVNTSGYYRLGNGEVIFAPDGASVGDLIYQVSFTNSNATMGVEALTGVDEGDEDEDETLQCCANY</sequence>